<dbReference type="NCBIfam" id="TIGR01378">
    <property type="entry name" value="thi_PPkinase"/>
    <property type="match status" value="1"/>
</dbReference>
<dbReference type="InterPro" id="IPR053149">
    <property type="entry name" value="TPK"/>
</dbReference>
<evidence type="ECO:0000256" key="2">
    <source>
        <dbReference type="ARBA" id="ARBA00022741"/>
    </source>
</evidence>
<dbReference type="GO" id="GO:0006772">
    <property type="term" value="P:thiamine metabolic process"/>
    <property type="evidence" value="ECO:0007669"/>
    <property type="project" value="UniProtKB-UniRule"/>
</dbReference>
<dbReference type="Pfam" id="PF04265">
    <property type="entry name" value="TPK_B1_binding"/>
    <property type="match status" value="1"/>
</dbReference>
<keyword evidence="2" id="KW-0547">Nucleotide-binding</keyword>
<evidence type="ECO:0000313" key="9">
    <source>
        <dbReference type="Proteomes" id="UP000005868"/>
    </source>
</evidence>
<dbReference type="Pfam" id="PF04263">
    <property type="entry name" value="TPK_catalytic"/>
    <property type="match status" value="1"/>
</dbReference>
<dbReference type="eggNOG" id="COG1564">
    <property type="taxonomic scope" value="Bacteria"/>
</dbReference>
<reference evidence="8 9" key="2">
    <citation type="journal article" date="2012" name="Stand. Genomic Sci.">
        <title>Genome sequence of the moderately thermophilic, amino-acid-degrading and sulfur-reducing bacterium Thermovirga lienii type strain (Cas60314(T)).</title>
        <authorList>
            <person name="Goker M."/>
            <person name="Saunders E."/>
            <person name="Lapidus A."/>
            <person name="Nolan M."/>
            <person name="Lucas S."/>
            <person name="Hammon N."/>
            <person name="Deshpande S."/>
            <person name="Cheng J.F."/>
            <person name="Han C."/>
            <person name="Tapia R."/>
            <person name="Goodwin L.A."/>
            <person name="Pitluck S."/>
            <person name="Liolios K."/>
            <person name="Mavromatis K."/>
            <person name="Pagani I."/>
            <person name="Ivanova N."/>
            <person name="Mikhailova N."/>
            <person name="Pati A."/>
            <person name="Chen A."/>
            <person name="Palaniappan K."/>
            <person name="Land M."/>
            <person name="Chang Y.J."/>
            <person name="Jeffries C.D."/>
            <person name="Brambilla E.M."/>
            <person name="Rohde M."/>
            <person name="Spring S."/>
            <person name="Detter J.C."/>
            <person name="Woyke T."/>
            <person name="Bristow J."/>
            <person name="Eisen J.A."/>
            <person name="Markowitz V."/>
            <person name="Hugenholtz P."/>
            <person name="Kyrpides N.C."/>
            <person name="Klenk H.P."/>
        </authorList>
    </citation>
    <scope>NUCLEOTIDE SEQUENCE [LARGE SCALE GENOMIC DNA]</scope>
    <source>
        <strain evidence="9">ATCC BAA-1197 / DSM 17291 / Cas60314</strain>
    </source>
</reference>
<keyword evidence="3 8" id="KW-0418">Kinase</keyword>
<dbReference type="InterPro" id="IPR007373">
    <property type="entry name" value="Thiamin_PyroPKinase_B1-bd"/>
</dbReference>
<dbReference type="GO" id="GO:0030975">
    <property type="term" value="F:thiamine binding"/>
    <property type="evidence" value="ECO:0007669"/>
    <property type="project" value="InterPro"/>
</dbReference>
<evidence type="ECO:0000259" key="6">
    <source>
        <dbReference type="Pfam" id="PF04263"/>
    </source>
</evidence>
<protein>
    <recommendedName>
        <fullName evidence="5">Thiamine diphosphokinase</fullName>
        <ecNumber evidence="5">2.7.6.2</ecNumber>
    </recommendedName>
</protein>
<dbReference type="InterPro" id="IPR036759">
    <property type="entry name" value="TPK_catalytic_sf"/>
</dbReference>
<organism evidence="8 9">
    <name type="scientific">Thermovirga lienii (strain ATCC BAA-1197 / DSM 17291 / Cas60314)</name>
    <dbReference type="NCBI Taxonomy" id="580340"/>
    <lineage>
        <taxon>Bacteria</taxon>
        <taxon>Thermotogati</taxon>
        <taxon>Synergistota</taxon>
        <taxon>Synergistia</taxon>
        <taxon>Synergistales</taxon>
        <taxon>Thermovirgaceae</taxon>
        <taxon>Thermovirga</taxon>
    </lineage>
</organism>
<evidence type="ECO:0000259" key="7">
    <source>
        <dbReference type="Pfam" id="PF04265"/>
    </source>
</evidence>
<accession>G7VA47</accession>
<gene>
    <name evidence="8" type="ordered locus">Tlie_1014</name>
</gene>
<dbReference type="CDD" id="cd07995">
    <property type="entry name" value="TPK"/>
    <property type="match status" value="1"/>
</dbReference>
<dbReference type="Proteomes" id="UP000005868">
    <property type="component" value="Chromosome"/>
</dbReference>
<dbReference type="GO" id="GO:0004788">
    <property type="term" value="F:thiamine diphosphokinase activity"/>
    <property type="evidence" value="ECO:0007669"/>
    <property type="project" value="UniProtKB-UniRule"/>
</dbReference>
<dbReference type="AlphaFoldDB" id="G7VA47"/>
<keyword evidence="4" id="KW-0067">ATP-binding</keyword>
<proteinExistence type="predicted"/>
<dbReference type="SUPFAM" id="SSF63999">
    <property type="entry name" value="Thiamin pyrophosphokinase, catalytic domain"/>
    <property type="match status" value="1"/>
</dbReference>
<dbReference type="EMBL" id="CP003096">
    <property type="protein sequence ID" value="AER66747.1"/>
    <property type="molecule type" value="Genomic_DNA"/>
</dbReference>
<reference evidence="9" key="1">
    <citation type="submission" date="2011-10" db="EMBL/GenBank/DDBJ databases">
        <title>The complete genome of chromosome of Thermovirga lienii DSM 17291.</title>
        <authorList>
            <consortium name="US DOE Joint Genome Institute (JGI-PGF)"/>
            <person name="Lucas S."/>
            <person name="Copeland A."/>
            <person name="Lapidus A."/>
            <person name="Glavina del Rio T."/>
            <person name="Dalin E."/>
            <person name="Tice H."/>
            <person name="Bruce D."/>
            <person name="Goodwin L."/>
            <person name="Pitluck S."/>
            <person name="Peters L."/>
            <person name="Mikhailova N."/>
            <person name="Saunders E."/>
            <person name="Kyrpides N."/>
            <person name="Mavromatis K."/>
            <person name="Ivanova N."/>
            <person name="Last F.I."/>
            <person name="Brettin T."/>
            <person name="Detter J.C."/>
            <person name="Han C."/>
            <person name="Larimer F."/>
            <person name="Land M."/>
            <person name="Hauser L."/>
            <person name="Markowitz V."/>
            <person name="Cheng J.-F."/>
            <person name="Hugenholtz P."/>
            <person name="Woyke T."/>
            <person name="Wu D."/>
            <person name="Spring S."/>
            <person name="Schroeder M."/>
            <person name="Brambilla E.-M."/>
            <person name="Klenk H.-P."/>
            <person name="Eisen J.A."/>
        </authorList>
    </citation>
    <scope>NUCLEOTIDE SEQUENCE [LARGE SCALE GENOMIC DNA]</scope>
    <source>
        <strain evidence="9">ATCC BAA-1197 / DSM 17291 / Cas60314</strain>
    </source>
</reference>
<feature type="domain" description="Thiamin pyrophosphokinase thiamin-binding" evidence="7">
    <location>
        <begin position="174"/>
        <end position="233"/>
    </location>
</feature>
<dbReference type="GO" id="GO:0009229">
    <property type="term" value="P:thiamine diphosphate biosynthetic process"/>
    <property type="evidence" value="ECO:0007669"/>
    <property type="project" value="InterPro"/>
</dbReference>
<keyword evidence="9" id="KW-1185">Reference proteome</keyword>
<feature type="domain" description="Thiamin pyrophosphokinase catalytic" evidence="6">
    <location>
        <begin position="51"/>
        <end position="142"/>
    </location>
</feature>
<evidence type="ECO:0000313" key="8">
    <source>
        <dbReference type="EMBL" id="AER66747.1"/>
    </source>
</evidence>
<dbReference type="PANTHER" id="PTHR41299">
    <property type="entry name" value="THIAMINE PYROPHOSPHOKINASE"/>
    <property type="match status" value="1"/>
</dbReference>
<keyword evidence="1" id="KW-0808">Transferase</keyword>
<evidence type="ECO:0000256" key="1">
    <source>
        <dbReference type="ARBA" id="ARBA00022679"/>
    </source>
</evidence>
<evidence type="ECO:0000256" key="4">
    <source>
        <dbReference type="ARBA" id="ARBA00022840"/>
    </source>
</evidence>
<name>G7VA47_THELD</name>
<dbReference type="EC" id="2.7.6.2" evidence="5"/>
<dbReference type="Gene3D" id="3.40.50.10240">
    <property type="entry name" value="Thiamin pyrophosphokinase, catalytic domain"/>
    <property type="match status" value="1"/>
</dbReference>
<evidence type="ECO:0000256" key="5">
    <source>
        <dbReference type="NCBIfam" id="TIGR01378"/>
    </source>
</evidence>
<dbReference type="InterPro" id="IPR006282">
    <property type="entry name" value="Thi_PPkinase"/>
</dbReference>
<dbReference type="GO" id="GO:0005524">
    <property type="term" value="F:ATP binding"/>
    <property type="evidence" value="ECO:0007669"/>
    <property type="project" value="UniProtKB-KW"/>
</dbReference>
<evidence type="ECO:0000256" key="3">
    <source>
        <dbReference type="ARBA" id="ARBA00022777"/>
    </source>
</evidence>
<dbReference type="OrthoDB" id="1678571at2"/>
<dbReference type="STRING" id="580340.Tlie_1014"/>
<dbReference type="InterPro" id="IPR007371">
    <property type="entry name" value="TPK_catalytic"/>
</dbReference>
<dbReference type="KEGG" id="tli:Tlie_1014"/>
<dbReference type="GO" id="GO:0016301">
    <property type="term" value="F:kinase activity"/>
    <property type="evidence" value="ECO:0007669"/>
    <property type="project" value="UniProtKB-KW"/>
</dbReference>
<dbReference type="HOGENOM" id="CLU_044237_1_1_0"/>
<sequence length="241" mass="27107">MRTKSFLELPQVEATFSKRSLGKVLVFVAGGRRPDKKWLSFLVRKGYPFWAVDRGLTYCLEAGITPTLYIGDKDSISEEELTRAQKTMVELVTYPTMKDLTDLQLALKEASNRCENASILLTGCWGGRFDHLYSIVHSAVWADEWGISTIAMADDKEILYFLKGKTSISLDFKKLPKNISLLALSDHCIGVSIDNVVWPLQEHTLSQHHPFAVSNKLHPSSENQGINVSVQKGWLGVYLNF</sequence>
<dbReference type="PANTHER" id="PTHR41299:SF1">
    <property type="entry name" value="THIAMINE PYROPHOSPHOKINASE"/>
    <property type="match status" value="1"/>
</dbReference>